<evidence type="ECO:0000313" key="1">
    <source>
        <dbReference type="EMBL" id="GIF70827.1"/>
    </source>
</evidence>
<keyword evidence="2" id="KW-1185">Reference proteome</keyword>
<organism evidence="1 2">
    <name type="scientific">Asanoa siamensis</name>
    <dbReference type="NCBI Taxonomy" id="926357"/>
    <lineage>
        <taxon>Bacteria</taxon>
        <taxon>Bacillati</taxon>
        <taxon>Actinomycetota</taxon>
        <taxon>Actinomycetes</taxon>
        <taxon>Micromonosporales</taxon>
        <taxon>Micromonosporaceae</taxon>
        <taxon>Asanoa</taxon>
    </lineage>
</organism>
<accession>A0ABQ4CHR7</accession>
<protein>
    <submittedName>
        <fullName evidence="1">Uncharacterized protein</fullName>
    </submittedName>
</protein>
<evidence type="ECO:0000313" key="2">
    <source>
        <dbReference type="Proteomes" id="UP000604117"/>
    </source>
</evidence>
<gene>
    <name evidence="1" type="ORF">Asi02nite_03450</name>
</gene>
<proteinExistence type="predicted"/>
<dbReference type="EMBL" id="BONE01000002">
    <property type="protein sequence ID" value="GIF70827.1"/>
    <property type="molecule type" value="Genomic_DNA"/>
</dbReference>
<reference evidence="1 2" key="1">
    <citation type="submission" date="2021-01" db="EMBL/GenBank/DDBJ databases">
        <title>Whole genome shotgun sequence of Asanoa siamensis NBRC 107932.</title>
        <authorList>
            <person name="Komaki H."/>
            <person name="Tamura T."/>
        </authorList>
    </citation>
    <scope>NUCLEOTIDE SEQUENCE [LARGE SCALE GENOMIC DNA]</scope>
    <source>
        <strain evidence="1 2">NBRC 107932</strain>
    </source>
</reference>
<comment type="caution">
    <text evidence="1">The sequence shown here is derived from an EMBL/GenBank/DDBJ whole genome shotgun (WGS) entry which is preliminary data.</text>
</comment>
<sequence>MVNVTGDGAFSVNGVGVDSAPFPLAFSLDEVAGCWLVSATAAQASELADLLAAAAGLSVAVVNLATNSYVDEDFAPWPSARIAAAQGVRAEVHDFGALSDGVNVGSQGLVLRATDLPAFLDGWSPYELAFAGLSHAPSAGDLDALALTVGTTAGGDSIVANVPGATLWYSGHDDCYVWMETVDRSWAIQLLARLLALHAGSALVDGVPVEIVEPREEVVERLLAQSPHWVGVVADSTPGTLAIELSATAGRWRLGDALPEEVDRTATYDIADGDWRLSRLPLPPSGGGRARPRRG</sequence>
<dbReference type="Proteomes" id="UP000604117">
    <property type="component" value="Unassembled WGS sequence"/>
</dbReference>
<name>A0ABQ4CHR7_9ACTN</name>